<dbReference type="Proteomes" id="UP000036987">
    <property type="component" value="Unassembled WGS sequence"/>
</dbReference>
<evidence type="ECO:0008006" key="4">
    <source>
        <dbReference type="Google" id="ProtNLM"/>
    </source>
</evidence>
<dbReference type="STRING" id="29655.A0A0K9PUQ5"/>
<feature type="region of interest" description="Disordered" evidence="1">
    <location>
        <begin position="548"/>
        <end position="578"/>
    </location>
</feature>
<dbReference type="EMBL" id="LFYR01000647">
    <property type="protein sequence ID" value="KMZ71965.1"/>
    <property type="molecule type" value="Genomic_DNA"/>
</dbReference>
<comment type="caution">
    <text evidence="2">The sequence shown here is derived from an EMBL/GenBank/DDBJ whole genome shotgun (WGS) entry which is preliminary data.</text>
</comment>
<dbReference type="AlphaFoldDB" id="A0A0K9PUQ5"/>
<evidence type="ECO:0000313" key="3">
    <source>
        <dbReference type="Proteomes" id="UP000036987"/>
    </source>
</evidence>
<organism evidence="2 3">
    <name type="scientific">Zostera marina</name>
    <name type="common">Eelgrass</name>
    <dbReference type="NCBI Taxonomy" id="29655"/>
    <lineage>
        <taxon>Eukaryota</taxon>
        <taxon>Viridiplantae</taxon>
        <taxon>Streptophyta</taxon>
        <taxon>Embryophyta</taxon>
        <taxon>Tracheophyta</taxon>
        <taxon>Spermatophyta</taxon>
        <taxon>Magnoliopsida</taxon>
        <taxon>Liliopsida</taxon>
        <taxon>Zosteraceae</taxon>
        <taxon>Zostera</taxon>
    </lineage>
</organism>
<feature type="compositionally biased region" description="Polar residues" evidence="1">
    <location>
        <begin position="564"/>
        <end position="578"/>
    </location>
</feature>
<dbReference type="PANTHER" id="PTHR38372">
    <property type="entry name" value="DENTIN SIALOPHOSPHOPROTEIN-LIKE PROTEIN"/>
    <property type="match status" value="1"/>
</dbReference>
<sequence>MIRNRGGRERGRGRGRGGRGIGKRPLPLPHPIRHVAPITSRLPVATFGNHGGNGDTESTESFRMVSGGGPFDFGTIIKLVPGLVEEIKNAEERGGRVRVKFDSNCNDSSANVIDVDGKEFRFTWSRDSGDLCDIYQEHQMNDEGYRLLNECGSAWRKLNVHRVLDESAKQNLKMKSEEAERLHNSRTTIVLNPKNPSILNNFTTPNEVNTWTKHRNMKGSPYKKKNLNPSLGSKPVIKSRTSLMHARTGRMVPSLPIPPPPLTNSDSHDSALPYGNSVKHNEATDSYVTLLSNKENAPSSAMGNKTNTADRVLHNIAHKKSSSKPVDLQTLLITLLSKNPNGMSLKSLERSVMKTMPKSVMLVVRVIQNIANFKAPGKYFLKPEVGIDSFKQHPLEIKRSSGDNTESNLNVQLFSEIHLCSQAKKDSGSPINLSLEKPSLNPSIDRNTSKDNIGGEYSSSESESSDNSDDGSDGLSSSIGTDGEDDIEIDDVIREIEKVKRTDEIMFSNSQRLREFDDICQKNEVNIVDGNAVSKGQYVENNIKEFRPMTHSHSSPEKCKKDVGQSSHSNNGIVKNLSSQTPNFRGVELMASKSIAHEDDTSHNDQVGFTTLSGSKRKNSLISTNYQNNMFAEDNKSKRTKFPSNPDMSFLINSDNDLLVHSGPIKNYCQYNEFVRKYKEKYKFYIALDDYIESTRVAYLKIAVDFPEVDKEGDNKVYDDLCEDLFKFCKQQKKINTELKNRFKIIYDEPEVLKQRIKDFEEEYAKRK</sequence>
<accession>A0A0K9PUQ5</accession>
<dbReference type="PANTHER" id="PTHR38372:SF2">
    <property type="entry name" value="DENTIN SIALOPHOSPHOPROTEIN-LIKE PROTEIN"/>
    <property type="match status" value="1"/>
</dbReference>
<feature type="compositionally biased region" description="Basic residues" evidence="1">
    <location>
        <begin position="213"/>
        <end position="226"/>
    </location>
</feature>
<feature type="compositionally biased region" description="Acidic residues" evidence="1">
    <location>
        <begin position="463"/>
        <end position="472"/>
    </location>
</feature>
<dbReference type="OrthoDB" id="4869960at2759"/>
<protein>
    <recommendedName>
        <fullName evidence="4">OCEL domain-containing protein</fullName>
    </recommendedName>
</protein>
<feature type="compositionally biased region" description="Basic and acidic residues" evidence="1">
    <location>
        <begin position="548"/>
        <end position="563"/>
    </location>
</feature>
<name>A0A0K9PUQ5_ZOSMR</name>
<feature type="region of interest" description="Disordered" evidence="1">
    <location>
        <begin position="213"/>
        <end position="235"/>
    </location>
</feature>
<reference evidence="3" key="1">
    <citation type="journal article" date="2016" name="Nature">
        <title>The genome of the seagrass Zostera marina reveals angiosperm adaptation to the sea.</title>
        <authorList>
            <person name="Olsen J.L."/>
            <person name="Rouze P."/>
            <person name="Verhelst B."/>
            <person name="Lin Y.-C."/>
            <person name="Bayer T."/>
            <person name="Collen J."/>
            <person name="Dattolo E."/>
            <person name="De Paoli E."/>
            <person name="Dittami S."/>
            <person name="Maumus F."/>
            <person name="Michel G."/>
            <person name="Kersting A."/>
            <person name="Lauritano C."/>
            <person name="Lohaus R."/>
            <person name="Toepel M."/>
            <person name="Tonon T."/>
            <person name="Vanneste K."/>
            <person name="Amirebrahimi M."/>
            <person name="Brakel J."/>
            <person name="Bostroem C."/>
            <person name="Chovatia M."/>
            <person name="Grimwood J."/>
            <person name="Jenkins J.W."/>
            <person name="Jueterbock A."/>
            <person name="Mraz A."/>
            <person name="Stam W.T."/>
            <person name="Tice H."/>
            <person name="Bornberg-Bauer E."/>
            <person name="Green P.J."/>
            <person name="Pearson G.A."/>
            <person name="Procaccini G."/>
            <person name="Duarte C.M."/>
            <person name="Schmutz J."/>
            <person name="Reusch T.B.H."/>
            <person name="Van de Peer Y."/>
        </authorList>
    </citation>
    <scope>NUCLEOTIDE SEQUENCE [LARGE SCALE GENOMIC DNA]</scope>
    <source>
        <strain evidence="3">cv. Finnish</strain>
    </source>
</reference>
<feature type="region of interest" description="Disordered" evidence="1">
    <location>
        <begin position="250"/>
        <end position="269"/>
    </location>
</feature>
<feature type="region of interest" description="Disordered" evidence="1">
    <location>
        <begin position="1"/>
        <end position="31"/>
    </location>
</feature>
<keyword evidence="3" id="KW-1185">Reference proteome</keyword>
<proteinExistence type="predicted"/>
<evidence type="ECO:0000313" key="2">
    <source>
        <dbReference type="EMBL" id="KMZ71965.1"/>
    </source>
</evidence>
<feature type="region of interest" description="Disordered" evidence="1">
    <location>
        <begin position="427"/>
        <end position="489"/>
    </location>
</feature>
<evidence type="ECO:0000256" key="1">
    <source>
        <dbReference type="SAM" id="MobiDB-lite"/>
    </source>
</evidence>
<gene>
    <name evidence="2" type="ORF">ZOSMA_171G00450</name>
</gene>
<feature type="compositionally biased region" description="Basic and acidic residues" evidence="1">
    <location>
        <begin position="1"/>
        <end position="12"/>
    </location>
</feature>